<name>A0A4R0XLI4_9MOLU</name>
<evidence type="ECO:0000313" key="1">
    <source>
        <dbReference type="EMBL" id="TCG10292.1"/>
    </source>
</evidence>
<evidence type="ECO:0000313" key="2">
    <source>
        <dbReference type="Proteomes" id="UP000294192"/>
    </source>
</evidence>
<sequence>ISEEKKSGSWKYESNIYDNDVILKKIIDDYQNEAGFFFKQIFSMLIEFAQKNKFLDEEAYKKYEENTIKEEGVSTQNRWPDSVANYFISSGSSEKKKHELNEIVDYIINEQ</sequence>
<comment type="caution">
    <text evidence="1">The sequence shown here is derived from an EMBL/GenBank/DDBJ whole genome shotgun (WGS) entry which is preliminary data.</text>
</comment>
<dbReference type="AlphaFoldDB" id="A0A4R0XLI4"/>
<dbReference type="RefSeq" id="WP_168388375.1">
    <property type="nucleotide sequence ID" value="NZ_PSZO01000077.1"/>
</dbReference>
<dbReference type="EMBL" id="PSZO01000077">
    <property type="protein sequence ID" value="TCG10292.1"/>
    <property type="molecule type" value="Genomic_DNA"/>
</dbReference>
<gene>
    <name evidence="1" type="ORF">C4B24_04890</name>
</gene>
<organism evidence="1 2">
    <name type="scientific">Mycoplasma marinum</name>
    <dbReference type="NCBI Taxonomy" id="1937190"/>
    <lineage>
        <taxon>Bacteria</taxon>
        <taxon>Bacillati</taxon>
        <taxon>Mycoplasmatota</taxon>
        <taxon>Mollicutes</taxon>
        <taxon>Mycoplasmataceae</taxon>
        <taxon>Mycoplasma</taxon>
    </lineage>
</organism>
<reference evidence="1 2" key="1">
    <citation type="submission" date="2018-02" db="EMBL/GenBank/DDBJ databases">
        <title>Mycoplasma marinum and Mycoplasma todarodis sp. nov., moderately halophilic and psychrotolerant mycoplasmas isolated from cephalopods.</title>
        <authorList>
            <person name="Viver T."/>
        </authorList>
    </citation>
    <scope>NUCLEOTIDE SEQUENCE [LARGE SCALE GENOMIC DNA]</scope>
    <source>
        <strain evidence="1 2">PE</strain>
    </source>
</reference>
<protein>
    <submittedName>
        <fullName evidence="1">Uncharacterized protein</fullName>
    </submittedName>
</protein>
<feature type="non-terminal residue" evidence="1">
    <location>
        <position position="1"/>
    </location>
</feature>
<proteinExistence type="predicted"/>
<accession>A0A4R0XLI4</accession>
<keyword evidence="2" id="KW-1185">Reference proteome</keyword>
<dbReference type="Proteomes" id="UP000294192">
    <property type="component" value="Unassembled WGS sequence"/>
</dbReference>